<dbReference type="InterPro" id="IPR041373">
    <property type="entry name" value="RT_RNaseH"/>
</dbReference>
<dbReference type="PANTHER" id="PTHR37984:SF5">
    <property type="entry name" value="PROTEIN NYNRIN-LIKE"/>
    <property type="match status" value="1"/>
</dbReference>
<feature type="domain" description="Integrase catalytic" evidence="9">
    <location>
        <begin position="909"/>
        <end position="1072"/>
    </location>
</feature>
<evidence type="ECO:0000256" key="3">
    <source>
        <dbReference type="ARBA" id="ARBA00022695"/>
    </source>
</evidence>
<evidence type="ECO:0000256" key="4">
    <source>
        <dbReference type="ARBA" id="ARBA00022722"/>
    </source>
</evidence>
<dbReference type="EMBL" id="VJMJ01000297">
    <property type="protein sequence ID" value="KAF0723692.1"/>
    <property type="molecule type" value="Genomic_DNA"/>
</dbReference>
<evidence type="ECO:0000256" key="6">
    <source>
        <dbReference type="ARBA" id="ARBA00022801"/>
    </source>
</evidence>
<dbReference type="InterPro" id="IPR043128">
    <property type="entry name" value="Rev_trsase/Diguanyl_cyclase"/>
</dbReference>
<dbReference type="Pfam" id="PF17921">
    <property type="entry name" value="Integrase_H2C2"/>
    <property type="match status" value="1"/>
</dbReference>
<dbReference type="InterPro" id="IPR001584">
    <property type="entry name" value="Integrase_cat-core"/>
</dbReference>
<dbReference type="Gene3D" id="3.30.420.10">
    <property type="entry name" value="Ribonuclease H-like superfamily/Ribonuclease H"/>
    <property type="match status" value="1"/>
</dbReference>
<dbReference type="GO" id="GO:0016787">
    <property type="term" value="F:hydrolase activity"/>
    <property type="evidence" value="ECO:0007669"/>
    <property type="project" value="UniProtKB-KW"/>
</dbReference>
<dbReference type="GO" id="GO:0003964">
    <property type="term" value="F:RNA-directed DNA polymerase activity"/>
    <property type="evidence" value="ECO:0007669"/>
    <property type="project" value="UniProtKB-KW"/>
</dbReference>
<evidence type="ECO:0000313" key="10">
    <source>
        <dbReference type="EMBL" id="KAF0723692.1"/>
    </source>
</evidence>
<keyword evidence="7" id="KW-0695">RNA-directed DNA polymerase</keyword>
<dbReference type="SUPFAM" id="SSF56672">
    <property type="entry name" value="DNA/RNA polymerases"/>
    <property type="match status" value="1"/>
</dbReference>
<sequence>MLLVEMPVESFKRNFRVLIDCGASKNFARRQTLEENASLYAEVDSGTSLTETVRVKLGDGSVVTAPKRSVRLLTQVGMFCSLEDYFVIDLDERWDLIIGMGWLEKHQPCINWRAKTIHEVGPDFLKSHMGMESNEPIPSPAGDEQLATLRQLPATGKSTRQGGPMSSKEDIGRQAFNNTWVNTRRTGLPVYKSTAQRTGLQVSFASAPTDRVHGDVIVEEDASERNPIQQLPVSWRVFVEDVILSHCDLTELPTTAEEICKLEEMSFAEFRSALRSQRITSIAVIQSVDEIDLYTTSAEDPDVADETPPAHSRVWDRLRSSPFYSLVKEYEDIFPEEVPARLPKDKGVRHEIDLTPDTKWCVTRQWPLPREQVEFIDSFFAARKKAGHVRESTSPHSSPTFCVKKPSGSWRIVHAYNKLNAATIPAQTPIPRKDVIIDSMGGSTIFSTSDLRDGFYQILMRACDIPKTAVSTPSGMLWEWLVMPQGLANAPATFNRMVTQKLRPLRDFAPSYFDDIYVQSRADASHTDVEVHSRHLRQVFQTLRDAGLYANLQKCMFGVDEIPVLGEYVGIKGSRPDPAKVTTISTWPVTELRSWLGLATYLHKFSKNFADIATPLTRLLTKDVQWDWTQECQEAFDGIRASLTQAPILALPDFNRPFSDDEGRDRPISYQSRQLRAAERNYPVHDLELLVMKYALVKIRIYLLGSKPFTVYTDHASLRTTVNSPHLSDRMARWLAFFAEYNMTVEYKPGRTNVIADALSRRPSEEEPSSLLALSEVRSDLFDRIRGLYSLDPALSRTIDAITAGKSLSTKVVQIGRFTFHDDLLWYTVTPEDAPRVAVPCDPTLRAEIIRELHDTPSGGHFGRDKTYLSVARSFWWPRLYKAVARFVASCGVCQAVKAAPHSQAPLQSLDVPLELWESVSMDFIFGLPSDRAGNTGIFTLVGRASKYLIALPVKASITAEQSARLFFDNVYCHFGLSSSIVSDRDPRFTSHFWRALFALCGTTLNTSSSDHPESDGQTERANRVMEDILRSYSLSRPKTWSSMLPTACFAYNTSVHASTGFTPFYAVHLKHPRLPSDVDRPVLSVGGISDDIPRRTAASVEHFASSRESVLLRLRENIASAQAKQAREANKHNQGNTNVYSVNDLVYLHRSAAKGTGGSSKLCNPWLGPFPIRKGISPVDYELELPDD</sequence>
<dbReference type="FunFam" id="1.10.340.70:FF:000001">
    <property type="entry name" value="Retrovirus-related Pol polyprotein from transposon gypsy-like Protein"/>
    <property type="match status" value="1"/>
</dbReference>
<dbReference type="CDD" id="cd09274">
    <property type="entry name" value="RNase_HI_RT_Ty3"/>
    <property type="match status" value="1"/>
</dbReference>
<dbReference type="InterPro" id="IPR043502">
    <property type="entry name" value="DNA/RNA_pol_sf"/>
</dbReference>
<name>A0A6G0W951_9STRA</name>
<dbReference type="VEuPathDB" id="FungiDB:AeMF1_006183"/>
<dbReference type="Gene3D" id="3.10.10.10">
    <property type="entry name" value="HIV Type 1 Reverse Transcriptase, subunit A, domain 1"/>
    <property type="match status" value="1"/>
</dbReference>
<evidence type="ECO:0000313" key="11">
    <source>
        <dbReference type="Proteomes" id="UP000481153"/>
    </source>
</evidence>
<dbReference type="InterPro" id="IPR036397">
    <property type="entry name" value="RNaseH_sf"/>
</dbReference>
<proteinExistence type="predicted"/>
<dbReference type="PROSITE" id="PS50994">
    <property type="entry name" value="INTEGRASE"/>
    <property type="match status" value="1"/>
</dbReference>
<dbReference type="InterPro" id="IPR021109">
    <property type="entry name" value="Peptidase_aspartic_dom_sf"/>
</dbReference>
<evidence type="ECO:0000259" key="8">
    <source>
        <dbReference type="PROSITE" id="PS50878"/>
    </source>
</evidence>
<evidence type="ECO:0000256" key="7">
    <source>
        <dbReference type="ARBA" id="ARBA00022918"/>
    </source>
</evidence>
<dbReference type="CDD" id="cd01647">
    <property type="entry name" value="RT_LTR"/>
    <property type="match status" value="1"/>
</dbReference>
<gene>
    <name evidence="10" type="ORF">Ae201684_017467</name>
</gene>
<dbReference type="GO" id="GO:0003676">
    <property type="term" value="F:nucleic acid binding"/>
    <property type="evidence" value="ECO:0007669"/>
    <property type="project" value="InterPro"/>
</dbReference>
<dbReference type="Gene3D" id="2.40.70.10">
    <property type="entry name" value="Acid Proteases"/>
    <property type="match status" value="1"/>
</dbReference>
<dbReference type="InterPro" id="IPR041588">
    <property type="entry name" value="Integrase_H2C2"/>
</dbReference>
<dbReference type="PANTHER" id="PTHR37984">
    <property type="entry name" value="PROTEIN CBG26694"/>
    <property type="match status" value="1"/>
</dbReference>
<organism evidence="10 11">
    <name type="scientific">Aphanomyces euteiches</name>
    <dbReference type="NCBI Taxonomy" id="100861"/>
    <lineage>
        <taxon>Eukaryota</taxon>
        <taxon>Sar</taxon>
        <taxon>Stramenopiles</taxon>
        <taxon>Oomycota</taxon>
        <taxon>Saprolegniomycetes</taxon>
        <taxon>Saprolegniales</taxon>
        <taxon>Verrucalvaceae</taxon>
        <taxon>Aphanomyces</taxon>
    </lineage>
</organism>
<dbReference type="AlphaFoldDB" id="A0A6G0W951"/>
<dbReference type="Pfam" id="PF00078">
    <property type="entry name" value="RVT_1"/>
    <property type="match status" value="1"/>
</dbReference>
<evidence type="ECO:0000256" key="5">
    <source>
        <dbReference type="ARBA" id="ARBA00022759"/>
    </source>
</evidence>
<dbReference type="SUPFAM" id="SSF53098">
    <property type="entry name" value="Ribonuclease H-like"/>
    <property type="match status" value="1"/>
</dbReference>
<keyword evidence="5" id="KW-0255">Endonuclease</keyword>
<dbReference type="InterPro" id="IPR000477">
    <property type="entry name" value="RT_dom"/>
</dbReference>
<evidence type="ECO:0000256" key="2">
    <source>
        <dbReference type="ARBA" id="ARBA00022679"/>
    </source>
</evidence>
<dbReference type="Gene3D" id="3.30.70.270">
    <property type="match status" value="2"/>
</dbReference>
<dbReference type="VEuPathDB" id="FungiDB:AeMF1_005459"/>
<evidence type="ECO:0000259" key="9">
    <source>
        <dbReference type="PROSITE" id="PS50994"/>
    </source>
</evidence>
<evidence type="ECO:0000256" key="1">
    <source>
        <dbReference type="ARBA" id="ARBA00012493"/>
    </source>
</evidence>
<dbReference type="Pfam" id="PF17917">
    <property type="entry name" value="RT_RNaseH"/>
    <property type="match status" value="1"/>
</dbReference>
<dbReference type="GO" id="GO:0004519">
    <property type="term" value="F:endonuclease activity"/>
    <property type="evidence" value="ECO:0007669"/>
    <property type="project" value="UniProtKB-KW"/>
</dbReference>
<feature type="domain" description="Reverse transcriptase" evidence="8">
    <location>
        <begin position="384"/>
        <end position="600"/>
    </location>
</feature>
<dbReference type="FunFam" id="3.30.70.270:FF:000020">
    <property type="entry name" value="Transposon Tf2-6 polyprotein-like Protein"/>
    <property type="match status" value="1"/>
</dbReference>
<accession>A0A6G0W951</accession>
<dbReference type="EC" id="2.7.7.49" evidence="1"/>
<dbReference type="CDD" id="cd00303">
    <property type="entry name" value="retropepsin_like"/>
    <property type="match status" value="1"/>
</dbReference>
<protein>
    <recommendedName>
        <fullName evidence="1">RNA-directed DNA polymerase</fullName>
        <ecNumber evidence="1">2.7.7.49</ecNumber>
    </recommendedName>
</protein>
<reference evidence="10 11" key="1">
    <citation type="submission" date="2019-07" db="EMBL/GenBank/DDBJ databases">
        <title>Genomics analysis of Aphanomyces spp. identifies a new class of oomycete effector associated with host adaptation.</title>
        <authorList>
            <person name="Gaulin E."/>
        </authorList>
    </citation>
    <scope>NUCLEOTIDE SEQUENCE [LARGE SCALE GENOMIC DNA]</scope>
    <source>
        <strain evidence="10 11">ATCC 201684</strain>
    </source>
</reference>
<keyword evidence="3" id="KW-0548">Nucleotidyltransferase</keyword>
<dbReference type="Proteomes" id="UP000481153">
    <property type="component" value="Unassembled WGS sequence"/>
</dbReference>
<dbReference type="InterPro" id="IPR050951">
    <property type="entry name" value="Retrovirus_Pol_polyprotein"/>
</dbReference>
<keyword evidence="11" id="KW-1185">Reference proteome</keyword>
<dbReference type="PROSITE" id="PS50878">
    <property type="entry name" value="RT_POL"/>
    <property type="match status" value="1"/>
</dbReference>
<comment type="caution">
    <text evidence="10">The sequence shown here is derived from an EMBL/GenBank/DDBJ whole genome shotgun (WGS) entry which is preliminary data.</text>
</comment>
<dbReference type="Gene3D" id="1.10.340.70">
    <property type="match status" value="1"/>
</dbReference>
<dbReference type="GO" id="GO:0015074">
    <property type="term" value="P:DNA integration"/>
    <property type="evidence" value="ECO:0007669"/>
    <property type="project" value="InterPro"/>
</dbReference>
<keyword evidence="6" id="KW-0378">Hydrolase</keyword>
<keyword evidence="4" id="KW-0540">Nuclease</keyword>
<dbReference type="InterPro" id="IPR012337">
    <property type="entry name" value="RNaseH-like_sf"/>
</dbReference>
<keyword evidence="2" id="KW-0808">Transferase</keyword>